<name>A0A2H3B629_9AGAR</name>
<dbReference type="InterPro" id="IPR011044">
    <property type="entry name" value="Quino_amine_DH_bsu"/>
</dbReference>
<protein>
    <submittedName>
        <fullName evidence="1">Uncharacterized protein</fullName>
    </submittedName>
</protein>
<dbReference type="AlphaFoldDB" id="A0A2H3B629"/>
<accession>A0A2H3B629</accession>
<evidence type="ECO:0000313" key="1">
    <source>
        <dbReference type="EMBL" id="PBK66369.1"/>
    </source>
</evidence>
<proteinExistence type="predicted"/>
<organism evidence="1 2">
    <name type="scientific">Armillaria solidipes</name>
    <dbReference type="NCBI Taxonomy" id="1076256"/>
    <lineage>
        <taxon>Eukaryota</taxon>
        <taxon>Fungi</taxon>
        <taxon>Dikarya</taxon>
        <taxon>Basidiomycota</taxon>
        <taxon>Agaricomycotina</taxon>
        <taxon>Agaricomycetes</taxon>
        <taxon>Agaricomycetidae</taxon>
        <taxon>Agaricales</taxon>
        <taxon>Marasmiineae</taxon>
        <taxon>Physalacriaceae</taxon>
        <taxon>Armillaria</taxon>
    </lineage>
</organism>
<reference evidence="2" key="1">
    <citation type="journal article" date="2017" name="Nat. Ecol. Evol.">
        <title>Genome expansion and lineage-specific genetic innovations in the forest pathogenic fungi Armillaria.</title>
        <authorList>
            <person name="Sipos G."/>
            <person name="Prasanna A.N."/>
            <person name="Walter M.C."/>
            <person name="O'Connor E."/>
            <person name="Balint B."/>
            <person name="Krizsan K."/>
            <person name="Kiss B."/>
            <person name="Hess J."/>
            <person name="Varga T."/>
            <person name="Slot J."/>
            <person name="Riley R."/>
            <person name="Boka B."/>
            <person name="Rigling D."/>
            <person name="Barry K."/>
            <person name="Lee J."/>
            <person name="Mihaltcheva S."/>
            <person name="LaButti K."/>
            <person name="Lipzen A."/>
            <person name="Waldron R."/>
            <person name="Moloney N.M."/>
            <person name="Sperisen C."/>
            <person name="Kredics L."/>
            <person name="Vagvoelgyi C."/>
            <person name="Patrignani A."/>
            <person name="Fitzpatrick D."/>
            <person name="Nagy I."/>
            <person name="Doyle S."/>
            <person name="Anderson J.B."/>
            <person name="Grigoriev I.V."/>
            <person name="Gueldener U."/>
            <person name="Muensterkoetter M."/>
            <person name="Nagy L.G."/>
        </authorList>
    </citation>
    <scope>NUCLEOTIDE SEQUENCE [LARGE SCALE GENOMIC DNA]</scope>
    <source>
        <strain evidence="2">28-4</strain>
    </source>
</reference>
<evidence type="ECO:0000313" key="2">
    <source>
        <dbReference type="Proteomes" id="UP000218334"/>
    </source>
</evidence>
<dbReference type="Proteomes" id="UP000218334">
    <property type="component" value="Unassembled WGS sequence"/>
</dbReference>
<dbReference type="Gene3D" id="2.130.10.10">
    <property type="entry name" value="YVTN repeat-like/Quinoprotein amine dehydrogenase"/>
    <property type="match status" value="1"/>
</dbReference>
<sequence length="197" mass="21981">MNTADRIWIRVAEEDASQPLRLVDGPLIEVSQDGSTLTQLSCPDREHWVLHRWSTTTGAILSTKNMEFDLHRPESLLLSANGTTSVIIAGHRGDNYISSSLVCIIPSDNNGEPEVIHIEKGSLGGAAFLRGGTKIAYTVGNRPNEDLVIRDIRAKKDIFRHPFPEYQQPWHILVTPDGKTLITVHVLDIRIWCIEAL</sequence>
<dbReference type="SUPFAM" id="SSF50969">
    <property type="entry name" value="YVTN repeat-like/Quinoprotein amine dehydrogenase"/>
    <property type="match status" value="1"/>
</dbReference>
<dbReference type="InterPro" id="IPR015943">
    <property type="entry name" value="WD40/YVTN_repeat-like_dom_sf"/>
</dbReference>
<gene>
    <name evidence="1" type="ORF">ARMSODRAFT_1021563</name>
</gene>
<keyword evidence="2" id="KW-1185">Reference proteome</keyword>
<dbReference type="EMBL" id="KZ293441">
    <property type="protein sequence ID" value="PBK66369.1"/>
    <property type="molecule type" value="Genomic_DNA"/>
</dbReference>